<evidence type="ECO:0000313" key="2">
    <source>
        <dbReference type="Proteomes" id="UP001234297"/>
    </source>
</evidence>
<comment type="caution">
    <text evidence="1">The sequence shown here is derived from an EMBL/GenBank/DDBJ whole genome shotgun (WGS) entry which is preliminary data.</text>
</comment>
<gene>
    <name evidence="1" type="ORF">MRB53_014937</name>
</gene>
<accession>A0ACC2KCE9</accession>
<keyword evidence="2" id="KW-1185">Reference proteome</keyword>
<proteinExistence type="predicted"/>
<reference evidence="1 2" key="1">
    <citation type="journal article" date="2022" name="Hortic Res">
        <title>A haplotype resolved chromosomal level avocado genome allows analysis of novel avocado genes.</title>
        <authorList>
            <person name="Nath O."/>
            <person name="Fletcher S.J."/>
            <person name="Hayward A."/>
            <person name="Shaw L.M."/>
            <person name="Masouleh A.K."/>
            <person name="Furtado A."/>
            <person name="Henry R.J."/>
            <person name="Mitter N."/>
        </authorList>
    </citation>
    <scope>NUCLEOTIDE SEQUENCE [LARGE SCALE GENOMIC DNA]</scope>
    <source>
        <strain evidence="2">cv. Hass</strain>
    </source>
</reference>
<dbReference type="EMBL" id="CM056812">
    <property type="protein sequence ID" value="KAJ8618751.1"/>
    <property type="molecule type" value="Genomic_DNA"/>
</dbReference>
<evidence type="ECO:0000313" key="1">
    <source>
        <dbReference type="EMBL" id="KAJ8618751.1"/>
    </source>
</evidence>
<organism evidence="1 2">
    <name type="scientific">Persea americana</name>
    <name type="common">Avocado</name>
    <dbReference type="NCBI Taxonomy" id="3435"/>
    <lineage>
        <taxon>Eukaryota</taxon>
        <taxon>Viridiplantae</taxon>
        <taxon>Streptophyta</taxon>
        <taxon>Embryophyta</taxon>
        <taxon>Tracheophyta</taxon>
        <taxon>Spermatophyta</taxon>
        <taxon>Magnoliopsida</taxon>
        <taxon>Magnoliidae</taxon>
        <taxon>Laurales</taxon>
        <taxon>Lauraceae</taxon>
        <taxon>Persea</taxon>
    </lineage>
</organism>
<name>A0ACC2KCE9_PERAE</name>
<protein>
    <submittedName>
        <fullName evidence="1">Uncharacterized protein</fullName>
    </submittedName>
</protein>
<sequence length="600" mass="65985">MASSSSSSSHSQASKTVCVTGANGFIGSWLVRALLDKGYAVRGTFQQGTDTSHLLSLPGASSRLSLFEADLLDPHAIQAAVTGSSGVFHVASPCTLAGSRDPHLELVLPAVQGTLNVLEASRRVKARRVVLTSSISALVPNPGWPHHAAPVDESSWTDLDYCKSRQKWYPVSKTMAEKAAWDYSKRHGIDIITVHPSTCLGPLLQQGLNASSAVLRNLLQGSKDTQEYHWLGCVHVRDVANAHVLLFETPCASGRYLCTNGIYQFKDFAETVANLCPEYPIHRFEEETQPGLMECKDAAMRLIDLGLVFTPIEEIIQDAVESLREKGGDLSLAGMCWSICCCLNMVCGPPSQENQFTIDAPCANMSRSGSCSRSWSISEDSLRRYVYFASENCIQELLSASDQSRADTKDAWKVLALDDGVEISKRRLGSLHIFRSRWLLTSVSPQQFITVANAIDAAKQWDSDLVEAKYIKDLDDNLSIICLRFGDEAKPLFKNREFIVYERRETMDDGTLVVAVASLPKEIAAGLHPKRSDLIRGLLLQSGWVVEKLANDSCMVTYVVQLDPAGWVPKCFVNRLNTKLVMIIDNLKKLAQACPINSSK</sequence>
<dbReference type="Proteomes" id="UP001234297">
    <property type="component" value="Chromosome 4"/>
</dbReference>